<sequence length="94" mass="10402">MFLRAAESGDVWAGGKMPPQRAPSLRGDLSRAATMRGPRRARESRHLPARECAPPDVTELCTSLNYGRADAAFRYPGNINKSLYSKDRLTRAIV</sequence>
<dbReference type="Proteomes" id="UP000837857">
    <property type="component" value="Chromosome 8"/>
</dbReference>
<feature type="region of interest" description="Disordered" evidence="1">
    <location>
        <begin position="1"/>
        <end position="47"/>
    </location>
</feature>
<gene>
    <name evidence="2" type="ORF">IPOD504_LOCUS16822</name>
</gene>
<dbReference type="EMBL" id="OW152820">
    <property type="protein sequence ID" value="CAH2075469.1"/>
    <property type="molecule type" value="Genomic_DNA"/>
</dbReference>
<protein>
    <submittedName>
        <fullName evidence="2">Uncharacterized protein</fullName>
    </submittedName>
</protein>
<keyword evidence="3" id="KW-1185">Reference proteome</keyword>
<feature type="non-terminal residue" evidence="2">
    <location>
        <position position="94"/>
    </location>
</feature>
<proteinExistence type="predicted"/>
<evidence type="ECO:0000256" key="1">
    <source>
        <dbReference type="SAM" id="MobiDB-lite"/>
    </source>
</evidence>
<accession>A0ABN8J4X9</accession>
<reference evidence="2" key="1">
    <citation type="submission" date="2022-03" db="EMBL/GenBank/DDBJ databases">
        <authorList>
            <person name="Martin H S."/>
        </authorList>
    </citation>
    <scope>NUCLEOTIDE SEQUENCE</scope>
</reference>
<organism evidence="2 3">
    <name type="scientific">Iphiclides podalirius</name>
    <name type="common">scarce swallowtail</name>
    <dbReference type="NCBI Taxonomy" id="110791"/>
    <lineage>
        <taxon>Eukaryota</taxon>
        <taxon>Metazoa</taxon>
        <taxon>Ecdysozoa</taxon>
        <taxon>Arthropoda</taxon>
        <taxon>Hexapoda</taxon>
        <taxon>Insecta</taxon>
        <taxon>Pterygota</taxon>
        <taxon>Neoptera</taxon>
        <taxon>Endopterygota</taxon>
        <taxon>Lepidoptera</taxon>
        <taxon>Glossata</taxon>
        <taxon>Ditrysia</taxon>
        <taxon>Papilionoidea</taxon>
        <taxon>Papilionidae</taxon>
        <taxon>Papilioninae</taxon>
        <taxon>Iphiclides</taxon>
    </lineage>
</organism>
<evidence type="ECO:0000313" key="2">
    <source>
        <dbReference type="EMBL" id="CAH2075469.1"/>
    </source>
</evidence>
<evidence type="ECO:0000313" key="3">
    <source>
        <dbReference type="Proteomes" id="UP000837857"/>
    </source>
</evidence>
<name>A0ABN8J4X9_9NEOP</name>